<organism evidence="1">
    <name type="scientific">bioreactor metagenome</name>
    <dbReference type="NCBI Taxonomy" id="1076179"/>
    <lineage>
        <taxon>unclassified sequences</taxon>
        <taxon>metagenomes</taxon>
        <taxon>ecological metagenomes</taxon>
    </lineage>
</organism>
<dbReference type="AlphaFoldDB" id="A0A645G0I1"/>
<reference evidence="1" key="1">
    <citation type="submission" date="2019-08" db="EMBL/GenBank/DDBJ databases">
        <authorList>
            <person name="Kucharzyk K."/>
            <person name="Murdoch R.W."/>
            <person name="Higgins S."/>
            <person name="Loffler F."/>
        </authorList>
    </citation>
    <scope>NUCLEOTIDE SEQUENCE</scope>
</reference>
<proteinExistence type="predicted"/>
<sequence>MITVDCHFVRHERVEGYYLASGVADDLRVGVPPQKQVAHERFPKREARHLGVRLIMEQPVKRMFERLLFAATTVISVNVQR</sequence>
<dbReference type="EMBL" id="VSSQ01067828">
    <property type="protein sequence ID" value="MPN20145.1"/>
    <property type="molecule type" value="Genomic_DNA"/>
</dbReference>
<name>A0A645G0I1_9ZZZZ</name>
<gene>
    <name evidence="1" type="ORF">SDC9_167522</name>
</gene>
<protein>
    <submittedName>
        <fullName evidence="1">Uncharacterized protein</fullName>
    </submittedName>
</protein>
<accession>A0A645G0I1</accession>
<comment type="caution">
    <text evidence="1">The sequence shown here is derived from an EMBL/GenBank/DDBJ whole genome shotgun (WGS) entry which is preliminary data.</text>
</comment>
<evidence type="ECO:0000313" key="1">
    <source>
        <dbReference type="EMBL" id="MPN20145.1"/>
    </source>
</evidence>